<dbReference type="Gene3D" id="1.10.510.10">
    <property type="entry name" value="Transferase(Phosphotransferase) domain 1"/>
    <property type="match status" value="1"/>
</dbReference>
<protein>
    <submittedName>
        <fullName evidence="2">Phosphotransferase</fullName>
    </submittedName>
</protein>
<dbReference type="InterPro" id="IPR002575">
    <property type="entry name" value="Aminoglycoside_PTrfase"/>
</dbReference>
<organism evidence="2 3">
    <name type="scientific">Flexivirga alba</name>
    <dbReference type="NCBI Taxonomy" id="702742"/>
    <lineage>
        <taxon>Bacteria</taxon>
        <taxon>Bacillati</taxon>
        <taxon>Actinomycetota</taxon>
        <taxon>Actinomycetes</taxon>
        <taxon>Micrococcales</taxon>
        <taxon>Dermacoccaceae</taxon>
        <taxon>Flexivirga</taxon>
    </lineage>
</organism>
<feature type="domain" description="Aminoglycoside phosphotransferase" evidence="1">
    <location>
        <begin position="34"/>
        <end position="244"/>
    </location>
</feature>
<accession>A0ABW2AMY1</accession>
<evidence type="ECO:0000313" key="2">
    <source>
        <dbReference type="EMBL" id="MFC6707681.1"/>
    </source>
</evidence>
<reference evidence="3" key="1">
    <citation type="journal article" date="2019" name="Int. J. Syst. Evol. Microbiol.">
        <title>The Global Catalogue of Microorganisms (GCM) 10K type strain sequencing project: providing services to taxonomists for standard genome sequencing and annotation.</title>
        <authorList>
            <consortium name="The Broad Institute Genomics Platform"/>
            <consortium name="The Broad Institute Genome Sequencing Center for Infectious Disease"/>
            <person name="Wu L."/>
            <person name="Ma J."/>
        </authorList>
    </citation>
    <scope>NUCLEOTIDE SEQUENCE [LARGE SCALE GENOMIC DNA]</scope>
    <source>
        <strain evidence="3">CCUG 58127</strain>
    </source>
</reference>
<keyword evidence="3" id="KW-1185">Reference proteome</keyword>
<dbReference type="Pfam" id="PF01636">
    <property type="entry name" value="APH"/>
    <property type="match status" value="1"/>
</dbReference>
<evidence type="ECO:0000259" key="1">
    <source>
        <dbReference type="Pfam" id="PF01636"/>
    </source>
</evidence>
<dbReference type="Proteomes" id="UP001596298">
    <property type="component" value="Unassembled WGS sequence"/>
</dbReference>
<dbReference type="SUPFAM" id="SSF56112">
    <property type="entry name" value="Protein kinase-like (PK-like)"/>
    <property type="match status" value="1"/>
</dbReference>
<dbReference type="Gene3D" id="3.30.200.20">
    <property type="entry name" value="Phosphorylase Kinase, domain 1"/>
    <property type="match status" value="1"/>
</dbReference>
<dbReference type="EMBL" id="JBHSWH010000001">
    <property type="protein sequence ID" value="MFC6707681.1"/>
    <property type="molecule type" value="Genomic_DNA"/>
</dbReference>
<dbReference type="Gene3D" id="1.20.58.840">
    <property type="match status" value="1"/>
</dbReference>
<name>A0ABW2AMY1_9MICO</name>
<dbReference type="RefSeq" id="WP_382404348.1">
    <property type="nucleotide sequence ID" value="NZ_JBHSWH010000001.1"/>
</dbReference>
<comment type="caution">
    <text evidence="2">The sequence shown here is derived from an EMBL/GenBank/DDBJ whole genome shotgun (WGS) entry which is preliminary data.</text>
</comment>
<gene>
    <name evidence="2" type="ORF">ACFQDH_21175</name>
</gene>
<proteinExistence type="predicted"/>
<evidence type="ECO:0000313" key="3">
    <source>
        <dbReference type="Proteomes" id="UP001596298"/>
    </source>
</evidence>
<dbReference type="InterPro" id="IPR011009">
    <property type="entry name" value="Kinase-like_dom_sf"/>
</dbReference>
<sequence length="327" mass="35464">MRVPPPDVSDADVARCVASGWGVHVDEIAYAPVGFGSHHWQVRSGAERLFVTVDVVRDSAELAAALGTAAALRAQGLEFVHAPRPDASGGLLQTVAGRHTLAVHEWLDGTVLSSLDDVPHAETIPLLARLHAVSLATVPARRADLVVQGRAGFEAALQQIDTTWPGPYGERARSLLRQHRGRLGDLFAVHDSEAAKMLAKQGTWVVTHGEPHGDNLLSGDDGLHFIDWDTALIAPAARDVWQVGGASELDHYRELTGRELPQDEVDHFRRDWDLAEICLYTADFAAPHDETADTAIMWGGFVESLANLLAERTQRAPRGPEKHGQTT</sequence>